<reference evidence="8 9" key="1">
    <citation type="submission" date="2016-11" db="EMBL/GenBank/DDBJ databases">
        <authorList>
            <person name="Jaros S."/>
            <person name="Januszkiewicz K."/>
            <person name="Wedrychowicz H."/>
        </authorList>
    </citation>
    <scope>NUCLEOTIDE SEQUENCE [LARGE SCALE GENOMIC DNA]</scope>
    <source>
        <strain evidence="8 9">DSM 15480</strain>
    </source>
</reference>
<keyword evidence="9" id="KW-1185">Reference proteome</keyword>
<dbReference type="SUPFAM" id="SSF161070">
    <property type="entry name" value="SNF-like"/>
    <property type="match status" value="1"/>
</dbReference>
<dbReference type="OrthoDB" id="9762833at2"/>
<dbReference type="GO" id="GO:0015293">
    <property type="term" value="F:symporter activity"/>
    <property type="evidence" value="ECO:0007669"/>
    <property type="project" value="UniProtKB-KW"/>
</dbReference>
<keyword evidence="4 7" id="KW-1133">Transmembrane helix</keyword>
<feature type="transmembrane region" description="Helical" evidence="7">
    <location>
        <begin position="342"/>
        <end position="363"/>
    </location>
</feature>
<keyword evidence="6" id="KW-0769">Symport</keyword>
<evidence type="ECO:0000256" key="3">
    <source>
        <dbReference type="ARBA" id="ARBA00022692"/>
    </source>
</evidence>
<evidence type="ECO:0000313" key="9">
    <source>
        <dbReference type="Proteomes" id="UP000184301"/>
    </source>
</evidence>
<evidence type="ECO:0000313" key="8">
    <source>
        <dbReference type="EMBL" id="SHK00762.1"/>
    </source>
</evidence>
<feature type="transmembrane region" description="Helical" evidence="7">
    <location>
        <begin position="250"/>
        <end position="270"/>
    </location>
</feature>
<evidence type="ECO:0000256" key="4">
    <source>
        <dbReference type="ARBA" id="ARBA00022989"/>
    </source>
</evidence>
<dbReference type="InterPro" id="IPR047218">
    <property type="entry name" value="YocR/YhdH-like"/>
</dbReference>
<keyword evidence="2 6" id="KW-0813">Transport</keyword>
<dbReference type="PROSITE" id="PS00610">
    <property type="entry name" value="NA_NEUROTRAN_SYMP_1"/>
    <property type="match status" value="1"/>
</dbReference>
<evidence type="ECO:0000256" key="6">
    <source>
        <dbReference type="RuleBase" id="RU003732"/>
    </source>
</evidence>
<comment type="subcellular location">
    <subcellularLocation>
        <location evidence="1">Membrane</location>
        <topology evidence="1">Multi-pass membrane protein</topology>
    </subcellularLocation>
</comment>
<evidence type="ECO:0000256" key="5">
    <source>
        <dbReference type="ARBA" id="ARBA00023136"/>
    </source>
</evidence>
<dbReference type="Pfam" id="PF00209">
    <property type="entry name" value="SNF"/>
    <property type="match status" value="2"/>
</dbReference>
<feature type="transmembrane region" description="Helical" evidence="7">
    <location>
        <begin position="300"/>
        <end position="321"/>
    </location>
</feature>
<feature type="transmembrane region" description="Helical" evidence="7">
    <location>
        <begin position="170"/>
        <end position="198"/>
    </location>
</feature>
<feature type="transmembrane region" description="Helical" evidence="7">
    <location>
        <begin position="140"/>
        <end position="158"/>
    </location>
</feature>
<evidence type="ECO:0000256" key="7">
    <source>
        <dbReference type="SAM" id="Phobius"/>
    </source>
</evidence>
<dbReference type="InterPro" id="IPR000175">
    <property type="entry name" value="Na/ntran_symport"/>
</dbReference>
<dbReference type="PRINTS" id="PR00176">
    <property type="entry name" value="NANEUSMPORT"/>
</dbReference>
<organism evidence="8 9">
    <name type="scientific">Hespellia stercorisuis DSM 15480</name>
    <dbReference type="NCBI Taxonomy" id="1121950"/>
    <lineage>
        <taxon>Bacteria</taxon>
        <taxon>Bacillati</taxon>
        <taxon>Bacillota</taxon>
        <taxon>Clostridia</taxon>
        <taxon>Lachnospirales</taxon>
        <taxon>Lachnospiraceae</taxon>
        <taxon>Hespellia</taxon>
    </lineage>
</organism>
<feature type="transmembrane region" description="Helical" evidence="7">
    <location>
        <begin position="43"/>
        <end position="64"/>
    </location>
</feature>
<feature type="transmembrane region" description="Helical" evidence="7">
    <location>
        <begin position="85"/>
        <end position="109"/>
    </location>
</feature>
<feature type="transmembrane region" description="Helical" evidence="7">
    <location>
        <begin position="383"/>
        <end position="400"/>
    </location>
</feature>
<dbReference type="CDD" id="cd10336">
    <property type="entry name" value="SLC6sbd_Tyt1-Like"/>
    <property type="match status" value="1"/>
</dbReference>
<proteinExistence type="inferred from homology"/>
<dbReference type="PANTHER" id="PTHR42948">
    <property type="entry name" value="TRANSPORTER"/>
    <property type="match status" value="1"/>
</dbReference>
<comment type="similarity">
    <text evidence="6">Belongs to the sodium:neurotransmitter symporter (SNF) (TC 2.A.22) family.</text>
</comment>
<dbReference type="Proteomes" id="UP000184301">
    <property type="component" value="Unassembled WGS sequence"/>
</dbReference>
<dbReference type="PROSITE" id="PS50267">
    <property type="entry name" value="NA_NEUROTRAN_SYMP_3"/>
    <property type="match status" value="1"/>
</dbReference>
<dbReference type="AlphaFoldDB" id="A0A1M6NYQ0"/>
<name>A0A1M6NYQ0_9FIRM</name>
<dbReference type="RefSeq" id="WP_073109355.1">
    <property type="nucleotide sequence ID" value="NZ_FQZY01000025.1"/>
</dbReference>
<keyword evidence="3 6" id="KW-0812">Transmembrane</keyword>
<dbReference type="EMBL" id="FQZY01000025">
    <property type="protein sequence ID" value="SHK00762.1"/>
    <property type="molecule type" value="Genomic_DNA"/>
</dbReference>
<feature type="transmembrane region" description="Helical" evidence="7">
    <location>
        <begin position="421"/>
        <end position="449"/>
    </location>
</feature>
<keyword evidence="5 7" id="KW-0472">Membrane</keyword>
<feature type="transmembrane region" description="Helical" evidence="7">
    <location>
        <begin position="12"/>
        <end position="31"/>
    </location>
</feature>
<dbReference type="PANTHER" id="PTHR42948:SF1">
    <property type="entry name" value="TRANSPORTER"/>
    <property type="match status" value="1"/>
</dbReference>
<gene>
    <name evidence="8" type="ORF">SAMN02745243_01970</name>
</gene>
<dbReference type="GO" id="GO:0016020">
    <property type="term" value="C:membrane"/>
    <property type="evidence" value="ECO:0007669"/>
    <property type="project" value="UniProtKB-SubCell"/>
</dbReference>
<evidence type="ECO:0000256" key="2">
    <source>
        <dbReference type="ARBA" id="ARBA00022448"/>
    </source>
</evidence>
<dbReference type="InterPro" id="IPR037272">
    <property type="entry name" value="SNS_sf"/>
</dbReference>
<feature type="transmembrane region" description="Helical" evidence="7">
    <location>
        <begin position="210"/>
        <end position="229"/>
    </location>
</feature>
<dbReference type="NCBIfam" id="NF037979">
    <property type="entry name" value="Na_transp"/>
    <property type="match status" value="1"/>
</dbReference>
<sequence length="451" mass="48932">MKKRSNFTSRIGFILAAAGSAVGLGNIWRFPYLAAKYGGGTFLLVYLILAITFGFSLMIAELALGRKTGLSAIGAYTALDKRFGFLGVLSAIVPFIIFPYYCVIGGWVVKYFVTFVSGGMAAAAGDSYFTDFIASTTSPITWFFIFIGCTAIVVFMGVEKGIEIVSKFLMPLLVVLTIGISIYALTLDGAMGGLMYYIKPNMADFSVKTVLAAMGQLFYSMSLAMGIMITYGSYMRKENNLERSVRQIEIFDTAIAFFAGLMIVPAVYAFSGGDKSAMSAGPGLMFITLPKVFASMPGGAFIGTVFFILVFFAALTSAISLMETIVSIVMDKWKLDRPKSCLLVLVLALILGIPSSLGFGVWSGFQPLGFDILDFWDFVSNSILMPIVAILTCFFVGFIIKPKAISDEVRRNGESFKSEKLFTVMIKWVAPIFLIAILVSSVLNALGIFSI</sequence>
<accession>A0A1M6NYQ0</accession>
<protein>
    <recommendedName>
        <fullName evidence="6">Transporter</fullName>
    </recommendedName>
</protein>
<evidence type="ECO:0000256" key="1">
    <source>
        <dbReference type="ARBA" id="ARBA00004141"/>
    </source>
</evidence>